<evidence type="ECO:0000313" key="3">
    <source>
        <dbReference type="EMBL" id="CAF3905791.1"/>
    </source>
</evidence>
<reference evidence="2" key="1">
    <citation type="submission" date="2021-02" db="EMBL/GenBank/DDBJ databases">
        <authorList>
            <person name="Nowell W R."/>
        </authorList>
    </citation>
    <scope>NUCLEOTIDE SEQUENCE</scope>
</reference>
<dbReference type="AlphaFoldDB" id="A0A816BZD8"/>
<dbReference type="EMBL" id="CAJNOK010010876">
    <property type="protein sequence ID" value="CAF1127036.1"/>
    <property type="molecule type" value="Genomic_DNA"/>
</dbReference>
<comment type="caution">
    <text evidence="2">The sequence shown here is derived from an EMBL/GenBank/DDBJ whole genome shotgun (WGS) entry which is preliminary data.</text>
</comment>
<accession>A0A816BZD8</accession>
<evidence type="ECO:0000313" key="2">
    <source>
        <dbReference type="EMBL" id="CAF1615944.1"/>
    </source>
</evidence>
<dbReference type="Proteomes" id="UP000681722">
    <property type="component" value="Unassembled WGS sequence"/>
</dbReference>
<dbReference type="Proteomes" id="UP000682733">
    <property type="component" value="Unassembled WGS sequence"/>
</dbReference>
<protein>
    <submittedName>
        <fullName evidence="2">Uncharacterized protein</fullName>
    </submittedName>
</protein>
<name>A0A816BZD8_9BILA</name>
<keyword evidence="5" id="KW-1185">Reference proteome</keyword>
<gene>
    <name evidence="2" type="ORF">GPM918_LOCUS43413</name>
    <name evidence="1" type="ORF">OVA965_LOCUS20462</name>
    <name evidence="4" type="ORF">SRO942_LOCUS44907</name>
    <name evidence="3" type="ORF">TMI583_LOCUS20841</name>
</gene>
<dbReference type="EMBL" id="CAJNOQ010039313">
    <property type="protein sequence ID" value="CAF1615944.1"/>
    <property type="molecule type" value="Genomic_DNA"/>
</dbReference>
<dbReference type="OrthoDB" id="10050035at2759"/>
<dbReference type="Proteomes" id="UP000663829">
    <property type="component" value="Unassembled WGS sequence"/>
</dbReference>
<organism evidence="2 5">
    <name type="scientific">Didymodactylos carnosus</name>
    <dbReference type="NCBI Taxonomy" id="1234261"/>
    <lineage>
        <taxon>Eukaryota</taxon>
        <taxon>Metazoa</taxon>
        <taxon>Spiralia</taxon>
        <taxon>Gnathifera</taxon>
        <taxon>Rotifera</taxon>
        <taxon>Eurotatoria</taxon>
        <taxon>Bdelloidea</taxon>
        <taxon>Philodinida</taxon>
        <taxon>Philodinidae</taxon>
        <taxon>Didymodactylos</taxon>
    </lineage>
</organism>
<evidence type="ECO:0000313" key="1">
    <source>
        <dbReference type="EMBL" id="CAF1127036.1"/>
    </source>
</evidence>
<proteinExistence type="predicted"/>
<dbReference type="Proteomes" id="UP000677228">
    <property type="component" value="Unassembled WGS sequence"/>
</dbReference>
<dbReference type="EMBL" id="CAJOBA010019889">
    <property type="protein sequence ID" value="CAF3905791.1"/>
    <property type="molecule type" value="Genomic_DNA"/>
</dbReference>
<evidence type="ECO:0000313" key="5">
    <source>
        <dbReference type="Proteomes" id="UP000663829"/>
    </source>
</evidence>
<dbReference type="EMBL" id="CAJOBC010106276">
    <property type="protein sequence ID" value="CAF4502699.1"/>
    <property type="molecule type" value="Genomic_DNA"/>
</dbReference>
<sequence length="149" mass="16551">MYGKQKTQKNEQISAEWHYISHKSTDSTLTFTFSSQGSRVWYLDDVSVIHTQTSSEMLINGDFASSLNNGWTQYCNTNDTCGGGKFGQLTTSNCHGGVSCFTDHCLMPNLDYLTQTFTTIPNDLYVLSFWIRVIVTGGPAGLAAYVSLY</sequence>
<evidence type="ECO:0000313" key="4">
    <source>
        <dbReference type="EMBL" id="CAF4502699.1"/>
    </source>
</evidence>
<dbReference type="Gene3D" id="2.60.120.260">
    <property type="entry name" value="Galactose-binding domain-like"/>
    <property type="match status" value="1"/>
</dbReference>